<dbReference type="FunFam" id="2.30.30.620:FF:000002">
    <property type="entry name" value="Major vault protein"/>
    <property type="match status" value="1"/>
</dbReference>
<reference evidence="17" key="1">
    <citation type="journal article" date="2023" name="Mol. Biol. Evol.">
        <title>Third-Generation Sequencing Reveals the Adaptive Role of the Epigenome in Three Deep-Sea Polychaetes.</title>
        <authorList>
            <person name="Perez M."/>
            <person name="Aroh O."/>
            <person name="Sun Y."/>
            <person name="Lan Y."/>
            <person name="Juniper S.K."/>
            <person name="Young C.R."/>
            <person name="Angers B."/>
            <person name="Qian P.Y."/>
        </authorList>
    </citation>
    <scope>NUCLEOTIDE SEQUENCE</scope>
    <source>
        <strain evidence="17">P08H-3</strain>
    </source>
</reference>
<keyword evidence="18" id="KW-1185">Reference proteome</keyword>
<dbReference type="GO" id="GO:0005634">
    <property type="term" value="C:nucleus"/>
    <property type="evidence" value="ECO:0007669"/>
    <property type="project" value="UniProtKB-SubCell"/>
</dbReference>
<dbReference type="InterPro" id="IPR041139">
    <property type="entry name" value="MVP_rep_dom"/>
</dbReference>
<keyword evidence="4 10" id="KW-0963">Cytoplasm</keyword>
<sequence length="862" mass="97185">MASQKRSIFTNDESLFRIAPHYYLHVLDQNTNVSRLEVGPKTYIRQDNERVIFGPEKMVIVPPRHYCVVENPVIRDKDNKVVIDDLGQIKLSHADQDIRLAQDPFPLYPGENLKQPVTPLKTVPANCALRLQAILDFEDDGGDKRVAGDEWLFEGPGTYVPRKEVVVEEMIRATVIKPNQAIKLRARKECVDRDGQQRVTGEEWLVKKVGAYLPGAYEEVVELVNAYVLTEKKALHVRCLRTFTDTFGVKRKNGEEWLITMDETETHIPDVYEEVVGVVNITTLSSRQYCVIIDPCDSNNKPQLGRKKLIKGEKSFFLKPGEDLEKGIQNVYVLREDEGVILKANESFRDDNIERQPGDRWMIRGPGEYVPSVEVEVVTKRTAIPLDENEGIYVRDIKTGQVRAISGETYMLNQDEELWAKELPPAVEAILAAEHDPLADRGTRMKSSDDRGGKGRDKTRIVTFRVPHNAAVQIYDYKEKKARVVFGPELVMLGPDEQFTQLSLSGGKPKRPNQIRSLCLLLGPDFCTDVITVETADHARLQLQLSYNWHFEVKNRDDEEEAAKLFSVPDFVGDACKAIASRVRGAVASVQFDDFHKNSAKIIRSSVFGFDENLKVRDRFSFPQNNLVVTSIDIQSVEPVDQRTRDSLQKSVQLAIEITTNSQEATARHEAERLEQEAKGRLERQKISDEAEAERSRKELLELQANSAAVESTGQAMAEAQSRAEANRIEGKAAVDQATLKAQAMKIEAEAELERLTRAREAEMKYTSEQNSMEIKKVREMSEIEIEKFQQMVQALGASTLQAIATSSSDNQLKMLQSLGLKSTLITDGKSPINLFDTAHGLIGGFVPKRAHKYDDDDSEMS</sequence>
<dbReference type="Pfam" id="PF17795">
    <property type="entry name" value="Vault_3"/>
    <property type="match status" value="1"/>
</dbReference>
<gene>
    <name evidence="17" type="ORF">LSH36_236g03015</name>
</gene>
<dbReference type="FunFam" id="2.30.30.560:FF:000001">
    <property type="entry name" value="major vault protein-like"/>
    <property type="match status" value="1"/>
</dbReference>
<feature type="repeat" description="MVP" evidence="10">
    <location>
        <begin position="178"/>
        <end position="230"/>
    </location>
</feature>
<evidence type="ECO:0000256" key="7">
    <source>
        <dbReference type="ARBA" id="ARBA00023274"/>
    </source>
</evidence>
<feature type="repeat" description="MVP" evidence="10">
    <location>
        <begin position="287"/>
        <end position="335"/>
    </location>
</feature>
<evidence type="ECO:0000313" key="18">
    <source>
        <dbReference type="Proteomes" id="UP001208570"/>
    </source>
</evidence>
<evidence type="ECO:0000256" key="10">
    <source>
        <dbReference type="PROSITE-ProRule" id="PRU00571"/>
    </source>
</evidence>
<feature type="domain" description="Major vault protein repeat" evidence="14">
    <location>
        <begin position="281"/>
        <end position="328"/>
    </location>
</feature>
<evidence type="ECO:0000259" key="15">
    <source>
        <dbReference type="Pfam" id="PF17795"/>
    </source>
</evidence>
<dbReference type="InterPro" id="IPR021870">
    <property type="entry name" value="MVP_shoulder"/>
</dbReference>
<comment type="function">
    <text evidence="8">Required for normal vault structure. Vaults are multi-subunit structures that may act as scaffolds for proteins involved in signal transduction. Vaults may also play a role in nucleo-cytoplasmic transport.</text>
</comment>
<keyword evidence="5" id="KW-0677">Repeat</keyword>
<dbReference type="PANTHER" id="PTHR14165">
    <property type="entry name" value="MAJOR VAULT PROTEIN"/>
    <property type="match status" value="1"/>
</dbReference>
<feature type="domain" description="Major vault protein repeat" evidence="12">
    <location>
        <begin position="174"/>
        <end position="215"/>
    </location>
</feature>
<dbReference type="InterPro" id="IPR039059">
    <property type="entry name" value="MVP"/>
</dbReference>
<evidence type="ECO:0000256" key="9">
    <source>
        <dbReference type="ARBA" id="ARBA00025889"/>
    </source>
</evidence>
<evidence type="ECO:0000313" key="17">
    <source>
        <dbReference type="EMBL" id="KAK2155589.1"/>
    </source>
</evidence>
<evidence type="ECO:0000259" key="16">
    <source>
        <dbReference type="Pfam" id="PF17796"/>
    </source>
</evidence>
<dbReference type="Pfam" id="PF01505">
    <property type="entry name" value="Vault"/>
    <property type="match status" value="4"/>
</dbReference>
<feature type="domain" description="Major vault protein repeat" evidence="15">
    <location>
        <begin position="461"/>
        <end position="522"/>
    </location>
</feature>
<comment type="subcellular location">
    <subcellularLocation>
        <location evidence="2 10">Cytoplasm</location>
    </subcellularLocation>
    <subcellularLocation>
        <location evidence="1">Nucleus</location>
    </subcellularLocation>
</comment>
<dbReference type="InterPro" id="IPR041136">
    <property type="entry name" value="Vault_4"/>
</dbReference>
<feature type="repeat" description="MVP" evidence="10">
    <location>
        <begin position="231"/>
        <end position="285"/>
    </location>
</feature>
<evidence type="ECO:0000259" key="12">
    <source>
        <dbReference type="Pfam" id="PF01505"/>
    </source>
</evidence>
<evidence type="ECO:0000256" key="5">
    <source>
        <dbReference type="ARBA" id="ARBA00022737"/>
    </source>
</evidence>
<organism evidence="17 18">
    <name type="scientific">Paralvinella palmiformis</name>
    <dbReference type="NCBI Taxonomy" id="53620"/>
    <lineage>
        <taxon>Eukaryota</taxon>
        <taxon>Metazoa</taxon>
        <taxon>Spiralia</taxon>
        <taxon>Lophotrochozoa</taxon>
        <taxon>Annelida</taxon>
        <taxon>Polychaeta</taxon>
        <taxon>Sedentaria</taxon>
        <taxon>Canalipalpata</taxon>
        <taxon>Terebellida</taxon>
        <taxon>Terebelliformia</taxon>
        <taxon>Alvinellidae</taxon>
        <taxon>Paralvinella</taxon>
    </lineage>
</organism>
<evidence type="ECO:0000256" key="3">
    <source>
        <dbReference type="ARBA" id="ARBA00018296"/>
    </source>
</evidence>
<dbReference type="InterPro" id="IPR002499">
    <property type="entry name" value="Vault_N"/>
</dbReference>
<evidence type="ECO:0000256" key="8">
    <source>
        <dbReference type="ARBA" id="ARBA00024814"/>
    </source>
</evidence>
<dbReference type="InterPro" id="IPR043179">
    <property type="entry name" value="Vault_2_sf"/>
</dbReference>
<feature type="domain" description="Major vault protein repeat" evidence="12">
    <location>
        <begin position="332"/>
        <end position="371"/>
    </location>
</feature>
<protein>
    <recommendedName>
        <fullName evidence="3">Major vault protein</fullName>
    </recommendedName>
</protein>
<dbReference type="GO" id="GO:0005737">
    <property type="term" value="C:cytoplasm"/>
    <property type="evidence" value="ECO:0007669"/>
    <property type="project" value="UniProtKB-SubCell"/>
</dbReference>
<dbReference type="InterPro" id="IPR036013">
    <property type="entry name" value="Band_7/SPFH_dom_sf"/>
</dbReference>
<dbReference type="Pfam" id="PF17794">
    <property type="entry name" value="Vault_2"/>
    <property type="match status" value="2"/>
</dbReference>
<proteinExistence type="predicted"/>
<keyword evidence="6" id="KW-0539">Nucleus</keyword>
<dbReference type="CDD" id="cd08825">
    <property type="entry name" value="MVP_shoulder"/>
    <property type="match status" value="1"/>
</dbReference>
<dbReference type="Gene3D" id="6.10.250.720">
    <property type="match status" value="1"/>
</dbReference>
<dbReference type="Proteomes" id="UP001208570">
    <property type="component" value="Unassembled WGS sequence"/>
</dbReference>
<feature type="domain" description="Major vault protein repeat" evidence="12">
    <location>
        <begin position="123"/>
        <end position="162"/>
    </location>
</feature>
<dbReference type="Gene3D" id="6.20.380.10">
    <property type="match status" value="1"/>
</dbReference>
<dbReference type="FunFam" id="2.30.30.550:FF:000001">
    <property type="entry name" value="major vault protein-like"/>
    <property type="match status" value="3"/>
</dbReference>
<feature type="repeat" description="MVP" evidence="10">
    <location>
        <begin position="125"/>
        <end position="177"/>
    </location>
</feature>
<comment type="subunit">
    <text evidence="9">The vault ribonucleoprotein particle is a huge (400 A x 670 A) cage structure of 12.9 MDa. It consists of a dimer of half-vaults, with each half-vault comprising 39 identical major vault protein (MVP) chains, PARP4 and one or more vault RNAs (vRNAs).</text>
</comment>
<dbReference type="InterPro" id="IPR041134">
    <property type="entry name" value="Vault_2"/>
</dbReference>
<dbReference type="InterPro" id="IPR043023">
    <property type="entry name" value="MVP_rep_sf"/>
</dbReference>
<feature type="domain" description="Major vault protein repeat" evidence="16">
    <location>
        <begin position="383"/>
        <end position="441"/>
    </location>
</feature>
<feature type="domain" description="Major vault protein shoulder" evidence="13">
    <location>
        <begin position="523"/>
        <end position="641"/>
    </location>
</feature>
<evidence type="ECO:0000256" key="4">
    <source>
        <dbReference type="ARBA" id="ARBA00022490"/>
    </source>
</evidence>
<feature type="domain" description="Major vault protein repeat" evidence="14">
    <location>
        <begin position="58"/>
        <end position="115"/>
    </location>
</feature>
<dbReference type="FunFam" id="2.30.30.570:FF:000001">
    <property type="entry name" value="major vault protein-like"/>
    <property type="match status" value="1"/>
</dbReference>
<dbReference type="InterPro" id="IPR040989">
    <property type="entry name" value="Vault_3"/>
</dbReference>
<dbReference type="Pfam" id="PF11978">
    <property type="entry name" value="MVP_shoulder"/>
    <property type="match status" value="1"/>
</dbReference>
<feature type="coiled-coil region" evidence="11">
    <location>
        <begin position="684"/>
        <end position="713"/>
    </location>
</feature>
<evidence type="ECO:0000256" key="2">
    <source>
        <dbReference type="ARBA" id="ARBA00004496"/>
    </source>
</evidence>
<dbReference type="EMBL" id="JAODUP010000236">
    <property type="protein sequence ID" value="KAK2155589.1"/>
    <property type="molecule type" value="Genomic_DNA"/>
</dbReference>
<comment type="caution">
    <text evidence="17">The sequence shown here is derived from an EMBL/GenBank/DDBJ whole genome shotgun (WGS) entry which is preliminary data.</text>
</comment>
<dbReference type="AlphaFoldDB" id="A0AAD9N606"/>
<dbReference type="FunFam" id="3.30.479.30:FF:000010">
    <property type="entry name" value="major vault protein-like"/>
    <property type="match status" value="1"/>
</dbReference>
<evidence type="ECO:0000259" key="13">
    <source>
        <dbReference type="Pfam" id="PF11978"/>
    </source>
</evidence>
<dbReference type="Gene3D" id="2.30.30.550">
    <property type="entry name" value="Major Vault Protein repeat"/>
    <property type="match status" value="4"/>
</dbReference>
<dbReference type="Gene3D" id="2.30.30.560">
    <property type="match status" value="2"/>
</dbReference>
<dbReference type="FunFam" id="2.30.30.560:FF:000002">
    <property type="entry name" value="Major vault protein-alpha"/>
    <property type="match status" value="1"/>
</dbReference>
<evidence type="ECO:0000256" key="1">
    <source>
        <dbReference type="ARBA" id="ARBA00004123"/>
    </source>
</evidence>
<keyword evidence="7 10" id="KW-0687">Ribonucleoprotein</keyword>
<evidence type="ECO:0000256" key="6">
    <source>
        <dbReference type="ARBA" id="ARBA00023242"/>
    </source>
</evidence>
<accession>A0AAD9N606</accession>
<dbReference type="Pfam" id="PF17796">
    <property type="entry name" value="Vault_4"/>
    <property type="match status" value="1"/>
</dbReference>
<evidence type="ECO:0000256" key="11">
    <source>
        <dbReference type="SAM" id="Coils"/>
    </source>
</evidence>
<name>A0AAD9N606_9ANNE</name>
<dbReference type="Gene3D" id="3.30.479.30">
    <property type="entry name" value="Band 7 domain"/>
    <property type="match status" value="1"/>
</dbReference>
<dbReference type="FunFam" id="2.30.30.570:FF:000002">
    <property type="entry name" value="Major vault protein-alpha"/>
    <property type="match status" value="1"/>
</dbReference>
<dbReference type="Gene3D" id="2.30.30.620">
    <property type="match status" value="1"/>
</dbReference>
<dbReference type="Gene3D" id="2.30.30.570">
    <property type="match status" value="2"/>
</dbReference>
<feature type="repeat" description="MVP" evidence="10">
    <location>
        <begin position="388"/>
        <end position="440"/>
    </location>
</feature>
<feature type="domain" description="Major vault protein repeat" evidence="12">
    <location>
        <begin position="227"/>
        <end position="270"/>
    </location>
</feature>
<keyword evidence="11" id="KW-0175">Coiled coil</keyword>
<dbReference type="PANTHER" id="PTHR14165:SF3">
    <property type="entry name" value="MAJOR VAULT PROTEIN"/>
    <property type="match status" value="1"/>
</dbReference>
<dbReference type="PROSITE" id="PS51224">
    <property type="entry name" value="MVP"/>
    <property type="match status" value="7"/>
</dbReference>
<feature type="repeat" description="MVP" evidence="10">
    <location>
        <begin position="64"/>
        <end position="124"/>
    </location>
</feature>
<feature type="repeat" description="MVP" evidence="10">
    <location>
        <begin position="336"/>
        <end position="387"/>
    </location>
</feature>
<evidence type="ECO:0000259" key="14">
    <source>
        <dbReference type="Pfam" id="PF17794"/>
    </source>
</evidence>
<dbReference type="GO" id="GO:1990904">
    <property type="term" value="C:ribonucleoprotein complex"/>
    <property type="evidence" value="ECO:0007669"/>
    <property type="project" value="UniProtKB-UniRule"/>
</dbReference>